<keyword evidence="3 7" id="KW-0694">RNA-binding</keyword>
<dbReference type="AlphaFoldDB" id="A0A5C6AHJ4"/>
<evidence type="ECO:0000256" key="5">
    <source>
        <dbReference type="ARBA" id="ARBA00023274"/>
    </source>
</evidence>
<comment type="caution">
    <text evidence="11">The sequence shown here is derived from an EMBL/GenBank/DDBJ whole genome shotgun (WGS) entry which is preliminary data.</text>
</comment>
<evidence type="ECO:0000313" key="12">
    <source>
        <dbReference type="Proteomes" id="UP000316213"/>
    </source>
</evidence>
<evidence type="ECO:0000256" key="6">
    <source>
        <dbReference type="ARBA" id="ARBA00035207"/>
    </source>
</evidence>
<dbReference type="Gene3D" id="3.90.470.10">
    <property type="entry name" value="Ribosomal protein L22/L17"/>
    <property type="match status" value="1"/>
</dbReference>
<dbReference type="CDD" id="cd00336">
    <property type="entry name" value="Ribosomal_L22"/>
    <property type="match status" value="1"/>
</dbReference>
<evidence type="ECO:0000256" key="7">
    <source>
        <dbReference type="HAMAP-Rule" id="MF_01331"/>
    </source>
</evidence>
<dbReference type="InterPro" id="IPR047867">
    <property type="entry name" value="Ribosomal_uL22_bac/org-type"/>
</dbReference>
<dbReference type="Pfam" id="PF00237">
    <property type="entry name" value="Ribosomal_L22"/>
    <property type="match status" value="1"/>
</dbReference>
<evidence type="ECO:0000256" key="1">
    <source>
        <dbReference type="ARBA" id="ARBA00009451"/>
    </source>
</evidence>
<evidence type="ECO:0000256" key="9">
    <source>
        <dbReference type="RuleBase" id="RU004006"/>
    </source>
</evidence>
<dbReference type="GO" id="GO:0022625">
    <property type="term" value="C:cytosolic large ribosomal subunit"/>
    <property type="evidence" value="ECO:0007669"/>
    <property type="project" value="TreeGrafter"/>
</dbReference>
<keyword evidence="12" id="KW-1185">Reference proteome</keyword>
<dbReference type="GO" id="GO:0019843">
    <property type="term" value="F:rRNA binding"/>
    <property type="evidence" value="ECO:0007669"/>
    <property type="project" value="UniProtKB-UniRule"/>
</dbReference>
<comment type="function">
    <text evidence="7">The globular domain of the protein is located near the polypeptide exit tunnel on the outside of the subunit, while an extended beta-hairpin is found that lines the wall of the exit tunnel in the center of the 70S ribosome.</text>
</comment>
<comment type="function">
    <text evidence="7 10">This protein binds specifically to 23S rRNA; its binding is stimulated by other ribosomal proteins, e.g., L4, L17, and L20. It is important during the early stages of 50S assembly. It makes multiple contacts with different domains of the 23S rRNA in the assembled 50S subunit and ribosome.</text>
</comment>
<evidence type="ECO:0000256" key="4">
    <source>
        <dbReference type="ARBA" id="ARBA00022980"/>
    </source>
</evidence>
<dbReference type="EMBL" id="SJPM01000003">
    <property type="protein sequence ID" value="TWT98890.1"/>
    <property type="molecule type" value="Genomic_DNA"/>
</dbReference>
<dbReference type="InterPro" id="IPR036394">
    <property type="entry name" value="Ribosomal_uL22_sf"/>
</dbReference>
<dbReference type="GO" id="GO:0003735">
    <property type="term" value="F:structural constituent of ribosome"/>
    <property type="evidence" value="ECO:0007669"/>
    <property type="project" value="InterPro"/>
</dbReference>
<evidence type="ECO:0000256" key="2">
    <source>
        <dbReference type="ARBA" id="ARBA00022730"/>
    </source>
</evidence>
<gene>
    <name evidence="7 11" type="primary">rplV</name>
    <name evidence="11" type="ORF">Pla100_20560</name>
</gene>
<evidence type="ECO:0000256" key="10">
    <source>
        <dbReference type="RuleBase" id="RU004008"/>
    </source>
</evidence>
<dbReference type="Proteomes" id="UP000316213">
    <property type="component" value="Unassembled WGS sequence"/>
</dbReference>
<accession>A0A5C6AHJ4</accession>
<dbReference type="PANTHER" id="PTHR13501">
    <property type="entry name" value="CHLOROPLAST 50S RIBOSOMAL PROTEIN L22-RELATED"/>
    <property type="match status" value="1"/>
</dbReference>
<protein>
    <recommendedName>
        <fullName evidence="6 7">Large ribosomal subunit protein uL22</fullName>
    </recommendedName>
</protein>
<keyword evidence="2 7" id="KW-0699">rRNA-binding</keyword>
<dbReference type="OrthoDB" id="9805969at2"/>
<keyword evidence="4 7" id="KW-0689">Ribosomal protein</keyword>
<dbReference type="PANTHER" id="PTHR13501:SF8">
    <property type="entry name" value="LARGE RIBOSOMAL SUBUNIT PROTEIN UL22M"/>
    <property type="match status" value="1"/>
</dbReference>
<dbReference type="GO" id="GO:0006412">
    <property type="term" value="P:translation"/>
    <property type="evidence" value="ECO:0007669"/>
    <property type="project" value="UniProtKB-UniRule"/>
</dbReference>
<dbReference type="InterPro" id="IPR001063">
    <property type="entry name" value="Ribosomal_uL22"/>
</dbReference>
<dbReference type="HAMAP" id="MF_01331_B">
    <property type="entry name" value="Ribosomal_uL22_B"/>
    <property type="match status" value="1"/>
</dbReference>
<reference evidence="11 12" key="1">
    <citation type="submission" date="2019-02" db="EMBL/GenBank/DDBJ databases">
        <title>Deep-cultivation of Planctomycetes and their phenomic and genomic characterization uncovers novel biology.</title>
        <authorList>
            <person name="Wiegand S."/>
            <person name="Jogler M."/>
            <person name="Boedeker C."/>
            <person name="Pinto D."/>
            <person name="Vollmers J."/>
            <person name="Rivas-Marin E."/>
            <person name="Kohn T."/>
            <person name="Peeters S.H."/>
            <person name="Heuer A."/>
            <person name="Rast P."/>
            <person name="Oberbeckmann S."/>
            <person name="Bunk B."/>
            <person name="Jeske O."/>
            <person name="Meyerdierks A."/>
            <person name="Storesund J.E."/>
            <person name="Kallscheuer N."/>
            <person name="Luecker S."/>
            <person name="Lage O.M."/>
            <person name="Pohl T."/>
            <person name="Merkel B.J."/>
            <person name="Hornburger P."/>
            <person name="Mueller R.-W."/>
            <person name="Bruemmer F."/>
            <person name="Labrenz M."/>
            <person name="Spormann A.M."/>
            <person name="Op Den Camp H."/>
            <person name="Overmann J."/>
            <person name="Amann R."/>
            <person name="Jetten M.S.M."/>
            <person name="Mascher T."/>
            <person name="Medema M.H."/>
            <person name="Devos D.P."/>
            <person name="Kaster A.-K."/>
            <person name="Ovreas L."/>
            <person name="Rohde M."/>
            <person name="Galperin M.Y."/>
            <person name="Jogler C."/>
        </authorList>
    </citation>
    <scope>NUCLEOTIDE SEQUENCE [LARGE SCALE GENOMIC DNA]</scope>
    <source>
        <strain evidence="11 12">Pla100</strain>
    </source>
</reference>
<name>A0A5C6AHJ4_9BACT</name>
<keyword evidence="5 7" id="KW-0687">Ribonucleoprotein</keyword>
<dbReference type="InterPro" id="IPR005727">
    <property type="entry name" value="Ribosomal_uL22_bac/chlpt-type"/>
</dbReference>
<comment type="similarity">
    <text evidence="1 7 8">Belongs to the universal ribosomal protein uL22 family.</text>
</comment>
<proteinExistence type="inferred from homology"/>
<sequence>MSQFTAYHKNARISAQKVRLVANLVRGMYADEALDTLKYQPQRGARMLEKVIKSAVGNAQDPEQNNGRGFKIEELVLTDVRVDGGPMFKRIRPRARGMAFMIKKRSSHISVGLTHIDEI</sequence>
<evidence type="ECO:0000313" key="11">
    <source>
        <dbReference type="EMBL" id="TWT98890.1"/>
    </source>
</evidence>
<dbReference type="NCBIfam" id="TIGR01044">
    <property type="entry name" value="rplV_bact"/>
    <property type="match status" value="1"/>
</dbReference>
<dbReference type="SUPFAM" id="SSF54843">
    <property type="entry name" value="Ribosomal protein L22"/>
    <property type="match status" value="1"/>
</dbReference>
<organism evidence="11 12">
    <name type="scientific">Neorhodopirellula pilleata</name>
    <dbReference type="NCBI Taxonomy" id="2714738"/>
    <lineage>
        <taxon>Bacteria</taxon>
        <taxon>Pseudomonadati</taxon>
        <taxon>Planctomycetota</taxon>
        <taxon>Planctomycetia</taxon>
        <taxon>Pirellulales</taxon>
        <taxon>Pirellulaceae</taxon>
        <taxon>Neorhodopirellula</taxon>
    </lineage>
</organism>
<evidence type="ECO:0000256" key="3">
    <source>
        <dbReference type="ARBA" id="ARBA00022884"/>
    </source>
</evidence>
<comment type="subunit">
    <text evidence="7 9">Part of the 50S ribosomal subunit.</text>
</comment>
<evidence type="ECO:0000256" key="8">
    <source>
        <dbReference type="RuleBase" id="RU004005"/>
    </source>
</evidence>
<dbReference type="RefSeq" id="WP_146577551.1">
    <property type="nucleotide sequence ID" value="NZ_SJPM01000003.1"/>
</dbReference>